<keyword evidence="2" id="KW-1185">Reference proteome</keyword>
<protein>
    <submittedName>
        <fullName evidence="1">Uncharacterized protein</fullName>
    </submittedName>
</protein>
<dbReference type="EMBL" id="CM056742">
    <property type="protein sequence ID" value="KAJ8679036.1"/>
    <property type="molecule type" value="Genomic_DNA"/>
</dbReference>
<gene>
    <name evidence="1" type="ORF">QAD02_014823</name>
</gene>
<evidence type="ECO:0000313" key="1">
    <source>
        <dbReference type="EMBL" id="KAJ8679036.1"/>
    </source>
</evidence>
<dbReference type="Proteomes" id="UP001239111">
    <property type="component" value="Chromosome 2"/>
</dbReference>
<sequence>MNLRKNQLLALNLAVSMVPIFDGQNLSADEFIDELDLAHSIIEPQMESVFLRFAKTKLFGKAREYMEFSESDEYSAFRIALYDAFRSYETIPLLFGKLGNAVQNDDEPIIRFANRVRKIGRQIINVAYCEGSNHVILENLVEQTMIDTFLGGLETDLSIYFDKKPDSISEAVLLVHKIIRGYRPRQEPEQISQAKIDEFTTENDLRIKEASASEIIHRDEPLVKTISDDKICKTDSKTFSFLLLLIVLVRNLLGKSWTCVTQKFCNNLLARTISYETVSAPSRGKQTRLMSARKRGHLRNITKFMLYLKFPGKP</sequence>
<reference evidence="1" key="1">
    <citation type="submission" date="2023-04" db="EMBL/GenBank/DDBJ databases">
        <title>A chromosome-level genome assembly of the parasitoid wasp Eretmocerus hayati.</title>
        <authorList>
            <person name="Zhong Y."/>
            <person name="Liu S."/>
            <person name="Liu Y."/>
        </authorList>
    </citation>
    <scope>NUCLEOTIDE SEQUENCE</scope>
    <source>
        <strain evidence="1">ZJU_SS_LIU_2023</strain>
    </source>
</reference>
<comment type="caution">
    <text evidence="1">The sequence shown here is derived from an EMBL/GenBank/DDBJ whole genome shotgun (WGS) entry which is preliminary data.</text>
</comment>
<organism evidence="1 2">
    <name type="scientific">Eretmocerus hayati</name>
    <dbReference type="NCBI Taxonomy" id="131215"/>
    <lineage>
        <taxon>Eukaryota</taxon>
        <taxon>Metazoa</taxon>
        <taxon>Ecdysozoa</taxon>
        <taxon>Arthropoda</taxon>
        <taxon>Hexapoda</taxon>
        <taxon>Insecta</taxon>
        <taxon>Pterygota</taxon>
        <taxon>Neoptera</taxon>
        <taxon>Endopterygota</taxon>
        <taxon>Hymenoptera</taxon>
        <taxon>Apocrita</taxon>
        <taxon>Proctotrupomorpha</taxon>
        <taxon>Chalcidoidea</taxon>
        <taxon>Aphelinidae</taxon>
        <taxon>Aphelininae</taxon>
        <taxon>Eretmocerus</taxon>
    </lineage>
</organism>
<name>A0ACC2P7N4_9HYME</name>
<accession>A0ACC2P7N4</accession>
<proteinExistence type="predicted"/>
<evidence type="ECO:0000313" key="2">
    <source>
        <dbReference type="Proteomes" id="UP001239111"/>
    </source>
</evidence>